<feature type="region of interest" description="Disordered" evidence="2">
    <location>
        <begin position="1172"/>
        <end position="1191"/>
    </location>
</feature>
<feature type="coiled-coil region" evidence="1">
    <location>
        <begin position="143"/>
        <end position="206"/>
    </location>
</feature>
<comment type="caution">
    <text evidence="3">The sequence shown here is derived from an EMBL/GenBank/DDBJ whole genome shotgun (WGS) entry which is preliminary data.</text>
</comment>
<feature type="region of interest" description="Disordered" evidence="2">
    <location>
        <begin position="869"/>
        <end position="890"/>
    </location>
</feature>
<feature type="compositionally biased region" description="Polar residues" evidence="2">
    <location>
        <begin position="1135"/>
        <end position="1150"/>
    </location>
</feature>
<dbReference type="InParanoid" id="A0A1Y1WTJ0"/>
<dbReference type="Gene3D" id="1.10.287.1490">
    <property type="match status" value="1"/>
</dbReference>
<dbReference type="EMBL" id="MCFE01000919">
    <property type="protein sequence ID" value="ORX76762.1"/>
    <property type="molecule type" value="Genomic_DNA"/>
</dbReference>
<name>A0A1Y1WTJ0_9FUNG</name>
<evidence type="ECO:0000313" key="4">
    <source>
        <dbReference type="Proteomes" id="UP000193498"/>
    </source>
</evidence>
<proteinExistence type="predicted"/>
<dbReference type="Proteomes" id="UP000193498">
    <property type="component" value="Unassembled WGS sequence"/>
</dbReference>
<sequence>MGGEEDGTSLGTLLGLFRNPTNEPAPRAAPTRPLTPNKAFLSGPTSPGTNQVTSKILDELRFRNVPTYETEKLPRRRTIHFGKFPGPFRQPTESSIKEVEEDASAGVSVLSPSSISPSLSPIPQASGHPWVEEGAPPSWVKEIQGLRGEVDRLMEEKHQQKTSFDKREYSYREEIAAVQEQRDRILEKYEADQLATRREIDHCKEEMAWLQEALTQALISLDAKVRSDSYLLQVDTEKQMLRESVKSLEEEKVEKSLRRRDVEHAEEIENLEREKWDLEDQLNDTKSQLRSHGNSLNKMAVQLSESRDRLESLEVEKKDLEIRAVENEIAYLDLEEERDELRSRCDRLEKQLTVYSELTNETVLERLTNKRDSLRQQCTELNQEIDQFHKKVTAAVEEKSRLAKELSEIMADANSLESRVKSAREEYSKTSLQLAEQSELFSTQIRDRRAEEESLRTEVEALEAQHESLERHYDSLQKSIEELNEVLSQEAERIDSLHEDRRTLEEEIDVLVEVNEELRSKVEFWRNSVQEVETELTKSAGPGSRHASRSLNAPTFARIQKIYEQRLADQEQRFNRLWDDIVISNEHLQNENQNLHLQLSDMGSNRDLWASYASELENQAETDLVEHTDVKTEQEAVSGAITDADADNYQRQIDHLESDRQELINYARKLEYDVEQLSQELDRKESASRRQSQSIAPPTPSDSVNQESLIPYPSFSNEPYTGAKNPLDSTLESEGFASLFADIDQMRDEMMKLSQLNTSLQEDCRVLKTDRDRLAKEMNRLVDENSELVNERKEFLSTPRKAMGPNAGTPTGDDMGGPASANQDRLPSEDGGAVSQDLVHALLLQIHAVKAMLEADFQLLTEIQVTLSPDSAESTRNTEVLSDDSRSSAKPVDRDQITRLFTSLKTLIRNQSGLIEDVQEIIHQLQKGNPAADLFNKAPPKLQRRQSAFETRSQPAFHELSRQEVRSVRQDHQELEKLKHEKQALAQENQQFRRRLQEAHEKNSSLRQRNLMLESLEAKIRDLIQVKDDEYTMSTEKICQLEYDLQTKMNKIMALTREKNLLVQDNNELRRKLIMLNEATRQLEVDFQSEKEMSKSFQNQIRTLKDSLRLEQQDKRSKLVRLEANLAEKTEESGDPSTDQGASVRTSADLNHQIDMKSRLSRAEKEMMFLRKELRYGSPGPLSPASSQFSR</sequence>
<feature type="region of interest" description="Disordered" evidence="2">
    <location>
        <begin position="1"/>
        <end position="52"/>
    </location>
</feature>
<accession>A0A1Y1WTJ0</accession>
<dbReference type="AlphaFoldDB" id="A0A1Y1WTJ0"/>
<keyword evidence="4" id="KW-1185">Reference proteome</keyword>
<evidence type="ECO:0000313" key="3">
    <source>
        <dbReference type="EMBL" id="ORX76762.1"/>
    </source>
</evidence>
<feature type="region of interest" description="Disordered" evidence="2">
    <location>
        <begin position="80"/>
        <end position="101"/>
    </location>
</feature>
<feature type="coiled-coil region" evidence="1">
    <location>
        <begin position="231"/>
        <end position="535"/>
    </location>
</feature>
<feature type="compositionally biased region" description="Polar residues" evidence="2">
    <location>
        <begin position="43"/>
        <end position="52"/>
    </location>
</feature>
<gene>
    <name evidence="3" type="ORF">K493DRAFT_363602</name>
</gene>
<feature type="coiled-coil region" evidence="1">
    <location>
        <begin position="743"/>
        <end position="794"/>
    </location>
</feature>
<feature type="compositionally biased region" description="Polar residues" evidence="2">
    <location>
        <begin position="869"/>
        <end position="880"/>
    </location>
</feature>
<dbReference type="STRING" id="1314790.A0A1Y1WTJ0"/>
<evidence type="ECO:0000256" key="1">
    <source>
        <dbReference type="SAM" id="Coils"/>
    </source>
</evidence>
<organism evidence="3 4">
    <name type="scientific">Basidiobolus meristosporus CBS 931.73</name>
    <dbReference type="NCBI Taxonomy" id="1314790"/>
    <lineage>
        <taxon>Eukaryota</taxon>
        <taxon>Fungi</taxon>
        <taxon>Fungi incertae sedis</taxon>
        <taxon>Zoopagomycota</taxon>
        <taxon>Entomophthoromycotina</taxon>
        <taxon>Basidiobolomycetes</taxon>
        <taxon>Basidiobolales</taxon>
        <taxon>Basidiobolaceae</taxon>
        <taxon>Basidiobolus</taxon>
    </lineage>
</organism>
<feature type="coiled-coil region" evidence="1">
    <location>
        <begin position="958"/>
        <end position="1009"/>
    </location>
</feature>
<feature type="compositionally biased region" description="Low complexity" evidence="2">
    <location>
        <begin position="18"/>
        <end position="37"/>
    </location>
</feature>
<protein>
    <submittedName>
        <fullName evidence="3">Uncharacterized protein</fullName>
    </submittedName>
</protein>
<feature type="compositionally biased region" description="Polar residues" evidence="2">
    <location>
        <begin position="689"/>
        <end position="719"/>
    </location>
</feature>
<dbReference type="PANTHER" id="PTHR45615:SF63">
    <property type="entry name" value="CHROMOSOME UNDETERMINED SCAFFOLD_10, WHOLE GENOME SHOTGUN SEQUENCE"/>
    <property type="match status" value="1"/>
</dbReference>
<feature type="region of interest" description="Disordered" evidence="2">
    <location>
        <begin position="681"/>
        <end position="729"/>
    </location>
</feature>
<evidence type="ECO:0000256" key="2">
    <source>
        <dbReference type="SAM" id="MobiDB-lite"/>
    </source>
</evidence>
<reference evidence="3 4" key="1">
    <citation type="submission" date="2016-07" db="EMBL/GenBank/DDBJ databases">
        <title>Pervasive Adenine N6-methylation of Active Genes in Fungi.</title>
        <authorList>
            <consortium name="DOE Joint Genome Institute"/>
            <person name="Mondo S.J."/>
            <person name="Dannebaum R.O."/>
            <person name="Kuo R.C."/>
            <person name="Labutti K."/>
            <person name="Haridas S."/>
            <person name="Kuo A."/>
            <person name="Salamov A."/>
            <person name="Ahrendt S.R."/>
            <person name="Lipzen A."/>
            <person name="Sullivan W."/>
            <person name="Andreopoulos W.B."/>
            <person name="Clum A."/>
            <person name="Lindquist E."/>
            <person name="Daum C."/>
            <person name="Ramamoorthy G.K."/>
            <person name="Gryganskyi A."/>
            <person name="Culley D."/>
            <person name="Magnuson J.K."/>
            <person name="James T.Y."/>
            <person name="O'Malley M.A."/>
            <person name="Stajich J.E."/>
            <person name="Spatafora J.W."/>
            <person name="Visel A."/>
            <person name="Grigoriev I.V."/>
        </authorList>
    </citation>
    <scope>NUCLEOTIDE SEQUENCE [LARGE SCALE GENOMIC DNA]</scope>
    <source>
        <strain evidence="3 4">CBS 931.73</strain>
    </source>
</reference>
<feature type="region of interest" description="Disordered" evidence="2">
    <location>
        <begin position="799"/>
        <end position="832"/>
    </location>
</feature>
<feature type="region of interest" description="Disordered" evidence="2">
    <location>
        <begin position="1125"/>
        <end position="1158"/>
    </location>
</feature>
<dbReference type="PANTHER" id="PTHR45615">
    <property type="entry name" value="MYOSIN HEAVY CHAIN, NON-MUSCLE"/>
    <property type="match status" value="1"/>
</dbReference>
<keyword evidence="1" id="KW-0175">Coiled coil</keyword>
<dbReference type="OrthoDB" id="2020852at2759"/>